<proteinExistence type="predicted"/>
<dbReference type="Proteomes" id="UP000276215">
    <property type="component" value="Unassembled WGS sequence"/>
</dbReference>
<dbReference type="Gene3D" id="6.10.250.1010">
    <property type="match status" value="1"/>
</dbReference>
<evidence type="ECO:0000256" key="1">
    <source>
        <dbReference type="SAM" id="MobiDB-lite"/>
    </source>
</evidence>
<evidence type="ECO:0000313" key="3">
    <source>
        <dbReference type="Proteomes" id="UP000276215"/>
    </source>
</evidence>
<dbReference type="STRING" id="1336337.A0A3N4K299"/>
<accession>A0A3N4K299</accession>
<dbReference type="OrthoDB" id="5445067at2759"/>
<reference evidence="2 3" key="1">
    <citation type="journal article" date="2018" name="Nat. Ecol. Evol.">
        <title>Pezizomycetes genomes reveal the molecular basis of ectomycorrhizal truffle lifestyle.</title>
        <authorList>
            <person name="Murat C."/>
            <person name="Payen T."/>
            <person name="Noel B."/>
            <person name="Kuo A."/>
            <person name="Morin E."/>
            <person name="Chen J."/>
            <person name="Kohler A."/>
            <person name="Krizsan K."/>
            <person name="Balestrini R."/>
            <person name="Da Silva C."/>
            <person name="Montanini B."/>
            <person name="Hainaut M."/>
            <person name="Levati E."/>
            <person name="Barry K.W."/>
            <person name="Belfiori B."/>
            <person name="Cichocki N."/>
            <person name="Clum A."/>
            <person name="Dockter R.B."/>
            <person name="Fauchery L."/>
            <person name="Guy J."/>
            <person name="Iotti M."/>
            <person name="Le Tacon F."/>
            <person name="Lindquist E.A."/>
            <person name="Lipzen A."/>
            <person name="Malagnac F."/>
            <person name="Mello A."/>
            <person name="Molinier V."/>
            <person name="Miyauchi S."/>
            <person name="Poulain J."/>
            <person name="Riccioni C."/>
            <person name="Rubini A."/>
            <person name="Sitrit Y."/>
            <person name="Splivallo R."/>
            <person name="Traeger S."/>
            <person name="Wang M."/>
            <person name="Zifcakova L."/>
            <person name="Wipf D."/>
            <person name="Zambonelli A."/>
            <person name="Paolocci F."/>
            <person name="Nowrousian M."/>
            <person name="Ottonello S."/>
            <person name="Baldrian P."/>
            <person name="Spatafora J.W."/>
            <person name="Henrissat B."/>
            <person name="Nagy L.G."/>
            <person name="Aury J.M."/>
            <person name="Wincker P."/>
            <person name="Grigoriev I.V."/>
            <person name="Bonfante P."/>
            <person name="Martin F.M."/>
        </authorList>
    </citation>
    <scope>NUCLEOTIDE SEQUENCE [LARGE SCALE GENOMIC DNA]</scope>
    <source>
        <strain evidence="2 3">120613-1</strain>
    </source>
</reference>
<dbReference type="AlphaFoldDB" id="A0A3N4K299"/>
<evidence type="ECO:0000313" key="2">
    <source>
        <dbReference type="EMBL" id="RPB04684.1"/>
    </source>
</evidence>
<organism evidence="2 3">
    <name type="scientific">Choiromyces venosus 120613-1</name>
    <dbReference type="NCBI Taxonomy" id="1336337"/>
    <lineage>
        <taxon>Eukaryota</taxon>
        <taxon>Fungi</taxon>
        <taxon>Dikarya</taxon>
        <taxon>Ascomycota</taxon>
        <taxon>Pezizomycotina</taxon>
        <taxon>Pezizomycetes</taxon>
        <taxon>Pezizales</taxon>
        <taxon>Tuberaceae</taxon>
        <taxon>Choiromyces</taxon>
    </lineage>
</organism>
<name>A0A3N4K299_9PEZI</name>
<feature type="region of interest" description="Disordered" evidence="1">
    <location>
        <begin position="1"/>
        <end position="28"/>
    </location>
</feature>
<dbReference type="EMBL" id="ML120357">
    <property type="protein sequence ID" value="RPB04684.1"/>
    <property type="molecule type" value="Genomic_DNA"/>
</dbReference>
<keyword evidence="3" id="KW-1185">Reference proteome</keyword>
<protein>
    <submittedName>
        <fullName evidence="2">Uncharacterized protein</fullName>
    </submittedName>
</protein>
<gene>
    <name evidence="2" type="ORF">L873DRAFT_1840413</name>
</gene>
<sequence>MNKHGGELNKDCDKLNKHGMELNKHGEEVNKRIEELDKHREELNKPCEEFDMRREELYKHTEELEKRGEERDKRAAELDQHVNVRNTCGEEPEKRGKVLNKHGKELDKHCVDLDKLSKERQHRLDKYIEDFFSHYRGLISEPSLGTATTIPSEIIAGNHGGLVNDTIFISRGDITDTTMYRHLYWISPQWAKPYLDSEIMVRMINKHAMMVGNPCRSSKLWDVGWQEALEKVL</sequence>